<reference evidence="2" key="1">
    <citation type="submission" date="2021-04" db="EMBL/GenBank/DDBJ databases">
        <title>Genome based classification of Actinospica acidithermotolerans sp. nov., an actinobacterium isolated from an Indonesian hot spring.</title>
        <authorList>
            <person name="Kusuma A.B."/>
            <person name="Putra K.E."/>
            <person name="Nafisah S."/>
            <person name="Loh J."/>
            <person name="Nouioui I."/>
            <person name="Goodfellow M."/>
        </authorList>
    </citation>
    <scope>NUCLEOTIDE SEQUENCE</scope>
    <source>
        <strain evidence="2">DSM 45618</strain>
    </source>
</reference>
<organism evidence="2 3">
    <name type="scientific">Actinocrinis puniceicyclus</name>
    <dbReference type="NCBI Taxonomy" id="977794"/>
    <lineage>
        <taxon>Bacteria</taxon>
        <taxon>Bacillati</taxon>
        <taxon>Actinomycetota</taxon>
        <taxon>Actinomycetes</taxon>
        <taxon>Catenulisporales</taxon>
        <taxon>Actinospicaceae</taxon>
        <taxon>Actinocrinis</taxon>
    </lineage>
</organism>
<dbReference type="AlphaFoldDB" id="A0A8J8BER5"/>
<keyword evidence="3" id="KW-1185">Reference proteome</keyword>
<dbReference type="RefSeq" id="WP_211470320.1">
    <property type="nucleotide sequence ID" value="NZ_JAGSXH010000104.1"/>
</dbReference>
<name>A0A8J8BER5_9ACTN</name>
<evidence type="ECO:0000256" key="1">
    <source>
        <dbReference type="SAM" id="MobiDB-lite"/>
    </source>
</evidence>
<protein>
    <submittedName>
        <fullName evidence="2">Uncharacterized protein</fullName>
    </submittedName>
</protein>
<sequence>MTSMENREQATGRGPDPAHPHASGMRAGSQAVQFHPEHAARGAAGSGSPPLARALGFPAVLLNQVVAVEVGSCACPVGIHRWTGSEVGTILLTPAQAQVWARAGRLTLVSAEGDEYRLTVLAPQEGASIALGTHWPPREPAGKVRRVAAAAAHDVGDLLTFPAWLARTAHTSGERNQQLIRLVDRIHGSSPRTVVHYGQTFGHEHARPGQFHPYDHRGLVGHEGWPHEL</sequence>
<evidence type="ECO:0000313" key="3">
    <source>
        <dbReference type="Proteomes" id="UP000677913"/>
    </source>
</evidence>
<accession>A0A8J8BER5</accession>
<comment type="caution">
    <text evidence="2">The sequence shown here is derived from an EMBL/GenBank/DDBJ whole genome shotgun (WGS) entry which is preliminary data.</text>
</comment>
<feature type="region of interest" description="Disordered" evidence="1">
    <location>
        <begin position="1"/>
        <end position="30"/>
    </location>
</feature>
<proteinExistence type="predicted"/>
<evidence type="ECO:0000313" key="2">
    <source>
        <dbReference type="EMBL" id="MBS2965845.1"/>
    </source>
</evidence>
<dbReference type="EMBL" id="JAGSXH010000104">
    <property type="protein sequence ID" value="MBS2965845.1"/>
    <property type="molecule type" value="Genomic_DNA"/>
</dbReference>
<dbReference type="Proteomes" id="UP000677913">
    <property type="component" value="Unassembled WGS sequence"/>
</dbReference>
<feature type="compositionally biased region" description="Basic and acidic residues" evidence="1">
    <location>
        <begin position="1"/>
        <end position="10"/>
    </location>
</feature>
<gene>
    <name evidence="2" type="ORF">KGA66_22530</name>
</gene>